<feature type="compositionally biased region" description="Basic and acidic residues" evidence="1">
    <location>
        <begin position="1266"/>
        <end position="1277"/>
    </location>
</feature>
<dbReference type="EnsemblProtists" id="EOD23214">
    <property type="protein sequence ID" value="EOD23214"/>
    <property type="gene ID" value="EMIHUDRAFT_95766"/>
</dbReference>
<dbReference type="SUPFAM" id="SSF48371">
    <property type="entry name" value="ARM repeat"/>
    <property type="match status" value="1"/>
</dbReference>
<feature type="compositionally biased region" description="Basic and acidic residues" evidence="1">
    <location>
        <begin position="1310"/>
        <end position="1331"/>
    </location>
</feature>
<evidence type="ECO:0000313" key="3">
    <source>
        <dbReference type="Proteomes" id="UP000013827"/>
    </source>
</evidence>
<evidence type="ECO:0000313" key="2">
    <source>
        <dbReference type="EnsemblProtists" id="EOD23214"/>
    </source>
</evidence>
<evidence type="ECO:0000256" key="1">
    <source>
        <dbReference type="SAM" id="MobiDB-lite"/>
    </source>
</evidence>
<accession>A0A0D3JI79</accession>
<proteinExistence type="predicted"/>
<feature type="compositionally biased region" description="Low complexity" evidence="1">
    <location>
        <begin position="1183"/>
        <end position="1192"/>
    </location>
</feature>
<keyword evidence="3" id="KW-1185">Reference proteome</keyword>
<dbReference type="PaxDb" id="2903-EOD23214"/>
<dbReference type="RefSeq" id="XP_005775643.1">
    <property type="nucleotide sequence ID" value="XM_005775586.1"/>
</dbReference>
<reference evidence="3" key="1">
    <citation type="journal article" date="2013" name="Nature">
        <title>Pan genome of the phytoplankton Emiliania underpins its global distribution.</title>
        <authorList>
            <person name="Read B.A."/>
            <person name="Kegel J."/>
            <person name="Klute M.J."/>
            <person name="Kuo A."/>
            <person name="Lefebvre S.C."/>
            <person name="Maumus F."/>
            <person name="Mayer C."/>
            <person name="Miller J."/>
            <person name="Monier A."/>
            <person name="Salamov A."/>
            <person name="Young J."/>
            <person name="Aguilar M."/>
            <person name="Claverie J.M."/>
            <person name="Frickenhaus S."/>
            <person name="Gonzalez K."/>
            <person name="Herman E.K."/>
            <person name="Lin Y.C."/>
            <person name="Napier J."/>
            <person name="Ogata H."/>
            <person name="Sarno A.F."/>
            <person name="Shmutz J."/>
            <person name="Schroeder D."/>
            <person name="de Vargas C."/>
            <person name="Verret F."/>
            <person name="von Dassow P."/>
            <person name="Valentin K."/>
            <person name="Van de Peer Y."/>
            <person name="Wheeler G."/>
            <person name="Dacks J.B."/>
            <person name="Delwiche C.F."/>
            <person name="Dyhrman S.T."/>
            <person name="Glockner G."/>
            <person name="John U."/>
            <person name="Richards T."/>
            <person name="Worden A.Z."/>
            <person name="Zhang X."/>
            <person name="Grigoriev I.V."/>
            <person name="Allen A.E."/>
            <person name="Bidle K."/>
            <person name="Borodovsky M."/>
            <person name="Bowler C."/>
            <person name="Brownlee C."/>
            <person name="Cock J.M."/>
            <person name="Elias M."/>
            <person name="Gladyshev V.N."/>
            <person name="Groth M."/>
            <person name="Guda C."/>
            <person name="Hadaegh A."/>
            <person name="Iglesias-Rodriguez M.D."/>
            <person name="Jenkins J."/>
            <person name="Jones B.M."/>
            <person name="Lawson T."/>
            <person name="Leese F."/>
            <person name="Lindquist E."/>
            <person name="Lobanov A."/>
            <person name="Lomsadze A."/>
            <person name="Malik S.B."/>
            <person name="Marsh M.E."/>
            <person name="Mackinder L."/>
            <person name="Mock T."/>
            <person name="Mueller-Roeber B."/>
            <person name="Pagarete A."/>
            <person name="Parker M."/>
            <person name="Probert I."/>
            <person name="Quesneville H."/>
            <person name="Raines C."/>
            <person name="Rensing S.A."/>
            <person name="Riano-Pachon D.M."/>
            <person name="Richier S."/>
            <person name="Rokitta S."/>
            <person name="Shiraiwa Y."/>
            <person name="Soanes D.M."/>
            <person name="van der Giezen M."/>
            <person name="Wahlund T.M."/>
            <person name="Williams B."/>
            <person name="Wilson W."/>
            <person name="Wolfe G."/>
            <person name="Wurch L.L."/>
        </authorList>
    </citation>
    <scope>NUCLEOTIDE SEQUENCE</scope>
</reference>
<dbReference type="KEGG" id="ehx:EMIHUDRAFT_95766"/>
<dbReference type="InterPro" id="IPR016024">
    <property type="entry name" value="ARM-type_fold"/>
</dbReference>
<feature type="region of interest" description="Disordered" evidence="1">
    <location>
        <begin position="1173"/>
        <end position="1209"/>
    </location>
</feature>
<feature type="region of interest" description="Disordered" evidence="1">
    <location>
        <begin position="1245"/>
        <end position="1381"/>
    </location>
</feature>
<dbReference type="Proteomes" id="UP000013827">
    <property type="component" value="Unassembled WGS sequence"/>
</dbReference>
<name>A0A0D3JI79_EMIH1</name>
<dbReference type="GeneID" id="17268761"/>
<reference evidence="2" key="2">
    <citation type="submission" date="2024-10" db="UniProtKB">
        <authorList>
            <consortium name="EnsemblProtists"/>
        </authorList>
    </citation>
    <scope>IDENTIFICATION</scope>
</reference>
<protein>
    <submittedName>
        <fullName evidence="2">Uncharacterized protein</fullName>
    </submittedName>
</protein>
<sequence>MAKTAKEIFVECMQKGGVPTGLTAKQKNRVNTIFEWFSSMATREELAALSPSATDLGGARIIAARLDALIKARFAKLYSDNWEARKEKGPRTQKVPLSLQAAKGPLTSTALSTAIENLGSHRTGLFEPAVSLVQLTLVFCSGLMDSQTLMFRLRDWMQARWLTLDAPSRPSEVAEYGSIARLLRPGSEALCREADWHSLIAAAVEKKALPDVVDQLTVALRMASDPAHGVLLLSVTCRLVLQTLAAGGDSTQSLTVLPEPLDRFLLGRRVSGSPAASLEAIVTALSGAGLAKRQVNRPAVVALSAHLLRLNSVHSLLHAVARSAPLHEAVAQAVADAISSSEGGHRLSPGVTSLISLVVQNVAASAAAAGAAAGPLTNAMLQFLGEVQKRAPALAAASLASGVVTEALASAVASIRPPAAAKAALRLGHDFVFQTLQGFPAHLLERQSLRQAVALMQSRASSSDVDPSSRTQALKALAALAEMRAWGPADAAATQAAAAEGNAEGFAECSHALLETIRDAISSGHKPFICSLGLAIQALIAANPWGLRRLPLPLPLPDPAREDAGAPRLAPACEAWVESIDGEFTNLLDLHAAMPATPAGQAFTVLERAVLGPARVGCVIHRALSTPAEAPGRAALFHLVRALVVRPGDARSTAAQLLAAAPTPTHLAPSGITTGLCSSVAPSLVGGLALTQVECNSLAHELLQAERLIAPDAWSQRAWAFALLAAVAASGSGEAMEAVPSEWIVAQLAKMCQSPPAEACGGAKNLLACLDPLLRLSALAVQRRGAQAEAGSRAANQEVASFQEVLQGNFVELAVAGAERRALEVLFLQPRHGAIAALAAPLARLRSQGQSCPRAAAALLRSVGEASLLSGQALRREARAVAQQQAAPAPTPAHEGLDEYDYMERESASARLEEEEARLMLEALNEDPFCRFVPCLAACAADHATPCPVRCSAVTSLGRIAQLHPRVAEGLLPTLAPLCARSEPAEVRSRASLAVASLVASVPRLVEPLLEEALRAPLRAPLRTPALLRRAAGASLLDLCAARKLRAATELPLVLPCLLDPDPQLAARAWGCVHAVMKHEGSRWCRLAYAALLPLCHTAAQPLFARLVALLLPTVVAARAADLAQVGEALVQAMSKLVQPPKVLRRNLATLAASWPPSDRSLAAALGALGGGQARDDADADAAEGGATAGTRVARDSAAGPRRDLHTVTRSAVKKGLAQHVRAAKQASGLKGSTLDSVARLLDAARPSGGERGESDDSDTSSNDPGDERAGRGRVEACEACEAASESGEDFDAPAPETKRRAGRRGAAPARDDSGQGKTAAEDGDRDDRARRVLGQLQAPAPLYRCTQFEDAEEGGGARPRPPKKTKMAKPPGAKRLGGRT</sequence>
<dbReference type="HOGENOM" id="CLU_255614_0_0_1"/>
<organism evidence="2 3">
    <name type="scientific">Emiliania huxleyi (strain CCMP1516)</name>
    <dbReference type="NCBI Taxonomy" id="280463"/>
    <lineage>
        <taxon>Eukaryota</taxon>
        <taxon>Haptista</taxon>
        <taxon>Haptophyta</taxon>
        <taxon>Prymnesiophyceae</taxon>
        <taxon>Isochrysidales</taxon>
        <taxon>Noelaerhabdaceae</taxon>
        <taxon>Emiliania</taxon>
    </lineage>
</organism>